<dbReference type="AlphaFoldDB" id="A0A8E2AFP0"/>
<sequence>MAHLDFSLTHLHNAPRIMFLSKCLCLWHLAHKPLLECLHKHLLLLDDTIKVFRSDID</sequence>
<dbReference type="EMBL" id="KV722929">
    <property type="protein sequence ID" value="OCH83616.1"/>
    <property type="molecule type" value="Genomic_DNA"/>
</dbReference>
<evidence type="ECO:0000313" key="2">
    <source>
        <dbReference type="Proteomes" id="UP000250043"/>
    </source>
</evidence>
<name>A0A8E2AFP0_9APHY</name>
<organism evidence="1 2">
    <name type="scientific">Obba rivulosa</name>
    <dbReference type="NCBI Taxonomy" id="1052685"/>
    <lineage>
        <taxon>Eukaryota</taxon>
        <taxon>Fungi</taxon>
        <taxon>Dikarya</taxon>
        <taxon>Basidiomycota</taxon>
        <taxon>Agaricomycotina</taxon>
        <taxon>Agaricomycetes</taxon>
        <taxon>Polyporales</taxon>
        <taxon>Gelatoporiaceae</taxon>
        <taxon>Obba</taxon>
    </lineage>
</organism>
<evidence type="ECO:0000313" key="1">
    <source>
        <dbReference type="EMBL" id="OCH83616.1"/>
    </source>
</evidence>
<keyword evidence="2" id="KW-1185">Reference proteome</keyword>
<reference evidence="1 2" key="1">
    <citation type="submission" date="2016-07" db="EMBL/GenBank/DDBJ databases">
        <title>Draft genome of the white-rot fungus Obba rivulosa 3A-2.</title>
        <authorList>
            <consortium name="DOE Joint Genome Institute"/>
            <person name="Miettinen O."/>
            <person name="Riley R."/>
            <person name="Acob R."/>
            <person name="Barry K."/>
            <person name="Cullen D."/>
            <person name="De Vries R."/>
            <person name="Hainaut M."/>
            <person name="Hatakka A."/>
            <person name="Henrissat B."/>
            <person name="Hilden K."/>
            <person name="Kuo R."/>
            <person name="Labutti K."/>
            <person name="Lipzen A."/>
            <person name="Makela M.R."/>
            <person name="Sandor L."/>
            <person name="Spatafora J.W."/>
            <person name="Grigoriev I.V."/>
            <person name="Hibbett D.S."/>
        </authorList>
    </citation>
    <scope>NUCLEOTIDE SEQUENCE [LARGE SCALE GENOMIC DNA]</scope>
    <source>
        <strain evidence="1 2">3A-2</strain>
    </source>
</reference>
<protein>
    <submittedName>
        <fullName evidence="1">Uncharacterized protein</fullName>
    </submittedName>
</protein>
<dbReference type="Proteomes" id="UP000250043">
    <property type="component" value="Unassembled WGS sequence"/>
</dbReference>
<gene>
    <name evidence="1" type="ORF">OBBRIDRAFT_840360</name>
</gene>
<proteinExistence type="predicted"/>
<accession>A0A8E2AFP0</accession>